<dbReference type="EC" id="2.4.1.-" evidence="12"/>
<dbReference type="InterPro" id="IPR038577">
    <property type="entry name" value="GT10-like_C_sf"/>
</dbReference>
<comment type="pathway">
    <text evidence="2">Protein modification; protein glycosylation.</text>
</comment>
<keyword evidence="4 12" id="KW-0328">Glycosyltransferase</keyword>
<keyword evidence="16" id="KW-1185">Reference proteome</keyword>
<protein>
    <recommendedName>
        <fullName evidence="12">Fucosyltransferase</fullName>
        <ecNumber evidence="12">2.4.1.-</ecNumber>
    </recommendedName>
</protein>
<organism evidence="15 16">
    <name type="scientific">Daphnia galeata</name>
    <dbReference type="NCBI Taxonomy" id="27404"/>
    <lineage>
        <taxon>Eukaryota</taxon>
        <taxon>Metazoa</taxon>
        <taxon>Ecdysozoa</taxon>
        <taxon>Arthropoda</taxon>
        <taxon>Crustacea</taxon>
        <taxon>Branchiopoda</taxon>
        <taxon>Diplostraca</taxon>
        <taxon>Cladocera</taxon>
        <taxon>Anomopoda</taxon>
        <taxon>Daphniidae</taxon>
        <taxon>Daphnia</taxon>
    </lineage>
</organism>
<evidence type="ECO:0000256" key="2">
    <source>
        <dbReference type="ARBA" id="ARBA00004922"/>
    </source>
</evidence>
<dbReference type="AlphaFoldDB" id="A0A8J2WAI0"/>
<keyword evidence="11" id="KW-0325">Glycoprotein</keyword>
<keyword evidence="5 12" id="KW-0808">Transferase</keyword>
<evidence type="ECO:0000256" key="7">
    <source>
        <dbReference type="ARBA" id="ARBA00022968"/>
    </source>
</evidence>
<evidence type="ECO:0000256" key="6">
    <source>
        <dbReference type="ARBA" id="ARBA00022692"/>
    </source>
</evidence>
<evidence type="ECO:0000256" key="5">
    <source>
        <dbReference type="ARBA" id="ARBA00022679"/>
    </source>
</evidence>
<dbReference type="UniPathway" id="UPA00378"/>
<keyword evidence="9 12" id="KW-0333">Golgi apparatus</keyword>
<evidence type="ECO:0000256" key="11">
    <source>
        <dbReference type="ARBA" id="ARBA00023180"/>
    </source>
</evidence>
<dbReference type="Pfam" id="PF17039">
    <property type="entry name" value="Glyco_tran_10_N"/>
    <property type="match status" value="2"/>
</dbReference>
<keyword evidence="6 12" id="KW-0812">Transmembrane</keyword>
<feature type="domain" description="Fucosyltransferase C-terminal" evidence="13">
    <location>
        <begin position="448"/>
        <end position="632"/>
    </location>
</feature>
<dbReference type="OrthoDB" id="427096at2759"/>
<dbReference type="InterPro" id="IPR001503">
    <property type="entry name" value="Glyco_trans_10"/>
</dbReference>
<dbReference type="Proteomes" id="UP000789390">
    <property type="component" value="Unassembled WGS sequence"/>
</dbReference>
<keyword evidence="8 12" id="KW-1133">Transmembrane helix</keyword>
<accession>A0A8J2WAI0</accession>
<dbReference type="FunFam" id="3.40.50.11660:FF:000019">
    <property type="entry name" value="Uncharacterized protein"/>
    <property type="match status" value="1"/>
</dbReference>
<keyword evidence="10 12" id="KW-0472">Membrane</keyword>
<evidence type="ECO:0000256" key="4">
    <source>
        <dbReference type="ARBA" id="ARBA00022676"/>
    </source>
</evidence>
<dbReference type="PANTHER" id="PTHR48438:SF1">
    <property type="entry name" value="ALPHA-(1,3)-FUCOSYLTRANSFERASE C-RELATED"/>
    <property type="match status" value="1"/>
</dbReference>
<feature type="transmembrane region" description="Helical" evidence="12">
    <location>
        <begin position="245"/>
        <end position="264"/>
    </location>
</feature>
<proteinExistence type="inferred from homology"/>
<evidence type="ECO:0000256" key="12">
    <source>
        <dbReference type="RuleBase" id="RU003832"/>
    </source>
</evidence>
<evidence type="ECO:0000256" key="1">
    <source>
        <dbReference type="ARBA" id="ARBA00004447"/>
    </source>
</evidence>
<dbReference type="InterPro" id="IPR055270">
    <property type="entry name" value="Glyco_tran_10_C"/>
</dbReference>
<comment type="subcellular location">
    <subcellularLocation>
        <location evidence="1 12">Golgi apparatus</location>
        <location evidence="1 12">Golgi stack membrane</location>
        <topology evidence="1 12">Single-pass type II membrane protein</topology>
    </subcellularLocation>
</comment>
<reference evidence="15" key="1">
    <citation type="submission" date="2021-11" db="EMBL/GenBank/DDBJ databases">
        <authorList>
            <person name="Schell T."/>
        </authorList>
    </citation>
    <scope>NUCLEOTIDE SEQUENCE</scope>
    <source>
        <strain evidence="15">M5</strain>
    </source>
</reference>
<evidence type="ECO:0000313" key="16">
    <source>
        <dbReference type="Proteomes" id="UP000789390"/>
    </source>
</evidence>
<evidence type="ECO:0000256" key="10">
    <source>
        <dbReference type="ARBA" id="ARBA00023136"/>
    </source>
</evidence>
<dbReference type="GO" id="GO:0032580">
    <property type="term" value="C:Golgi cisterna membrane"/>
    <property type="evidence" value="ECO:0007669"/>
    <property type="project" value="UniProtKB-SubCell"/>
</dbReference>
<name>A0A8J2WAI0_9CRUS</name>
<feature type="domain" description="Fucosyltransferase N-terminal" evidence="14">
    <location>
        <begin position="88"/>
        <end position="194"/>
    </location>
</feature>
<gene>
    <name evidence="15" type="ORF">DGAL_LOCUS14950</name>
</gene>
<comment type="caution">
    <text evidence="12">Lacks conserved residue(s) required for the propagation of feature annotation.</text>
</comment>
<sequence length="650" mass="76355">MLQRSLDTVSNSKSRKKYAYALLFAMGFIGTFVLYNVPSSQQSIIDLSGKPWKQINNTTVEFSIQSGKEEMKTTTSIVINDTNSNSTPKIILFWTTFFGAHVWGKLKLDLNRSCPSNNCRITNDRRMLNESDAVMFHFWNDKLDLIPPFRRPDQRYVYLNFESALRSRNYFPWKKIPRNFFNLTGTYRLDSDFFGKTFYGFEFERKEVIQPRSNDVTNYYGVNITGKTKLAAWQLVSSPKNIRKYAILLLLGVGFVGIFLLFFAPQQYSDYIKPQKQIGNIAVEFHNIPGKGEIQDTNNFKIVKETNSNSTPKTILFWTTFYGAHVWSKLKMDLNESCPANCQITTDRGMLNESDAVIFHFWNDKLDSIPPFRRPDQRYVYLNFESALRSRNHFPWKKIPRDFFNLTATYRLDSDFFGKTFYGFEFERKKIILPRSNDLTNYYGVNITGKTKLAAWFVSNCQTSINREGYVRELRRHIPVDVFGKCLENHKSCSRKKDSQNQPLYYVKTDCDTMLENEYLFYLSFENSFCPDYVTEKFYRAFDTGTVPVVFGGANYSLFAPPNSYINARDFQTPKLLAKYLLQLSRNLELYSQYFHWRGEFDLKRGSGWCNLCEMLNDPTVRKKSYPIIEEWFFNKYPCENYHWPKNTIN</sequence>
<dbReference type="SUPFAM" id="SSF53756">
    <property type="entry name" value="UDP-Glycosyltransferase/glycogen phosphorylase"/>
    <property type="match status" value="2"/>
</dbReference>
<evidence type="ECO:0000256" key="8">
    <source>
        <dbReference type="ARBA" id="ARBA00022989"/>
    </source>
</evidence>
<comment type="similarity">
    <text evidence="3 12">Belongs to the glycosyltransferase 10 family.</text>
</comment>
<keyword evidence="7" id="KW-0735">Signal-anchor</keyword>
<dbReference type="Pfam" id="PF00852">
    <property type="entry name" value="Glyco_transf_10"/>
    <property type="match status" value="1"/>
</dbReference>
<dbReference type="Gene3D" id="3.40.50.11660">
    <property type="entry name" value="Glycosyl transferase family 10, C-terminal domain"/>
    <property type="match status" value="1"/>
</dbReference>
<comment type="caution">
    <text evidence="15">The sequence shown here is derived from an EMBL/GenBank/DDBJ whole genome shotgun (WGS) entry which is preliminary data.</text>
</comment>
<feature type="domain" description="Fucosyltransferase N-terminal" evidence="14">
    <location>
        <begin position="312"/>
        <end position="417"/>
    </location>
</feature>
<dbReference type="PANTHER" id="PTHR48438">
    <property type="entry name" value="ALPHA-(1,3)-FUCOSYLTRANSFERASE C-RELATED"/>
    <property type="match status" value="1"/>
</dbReference>
<evidence type="ECO:0000259" key="13">
    <source>
        <dbReference type="Pfam" id="PF00852"/>
    </source>
</evidence>
<evidence type="ECO:0000256" key="9">
    <source>
        <dbReference type="ARBA" id="ARBA00023034"/>
    </source>
</evidence>
<dbReference type="EMBL" id="CAKKLH010000313">
    <property type="protein sequence ID" value="CAH0111310.1"/>
    <property type="molecule type" value="Genomic_DNA"/>
</dbReference>
<dbReference type="InterPro" id="IPR031481">
    <property type="entry name" value="Glyco_tran_10_N"/>
</dbReference>
<evidence type="ECO:0000259" key="14">
    <source>
        <dbReference type="Pfam" id="PF17039"/>
    </source>
</evidence>
<evidence type="ECO:0000313" key="15">
    <source>
        <dbReference type="EMBL" id="CAH0111310.1"/>
    </source>
</evidence>
<feature type="transmembrane region" description="Helical" evidence="12">
    <location>
        <begin position="18"/>
        <end position="37"/>
    </location>
</feature>
<evidence type="ECO:0000256" key="3">
    <source>
        <dbReference type="ARBA" id="ARBA00008919"/>
    </source>
</evidence>
<dbReference type="GO" id="GO:0008417">
    <property type="term" value="F:fucosyltransferase activity"/>
    <property type="evidence" value="ECO:0007669"/>
    <property type="project" value="InterPro"/>
</dbReference>